<dbReference type="GO" id="GO:0017148">
    <property type="term" value="P:negative regulation of translation"/>
    <property type="evidence" value="ECO:0007669"/>
    <property type="project" value="UniProtKB-KW"/>
</dbReference>
<dbReference type="Gene3D" id="1.10.510.10">
    <property type="entry name" value="Transferase(Phosphotransferase) domain 1"/>
    <property type="match status" value="1"/>
</dbReference>
<protein>
    <recommendedName>
        <fullName evidence="1">non-specific serine/threonine protein kinase</fullName>
        <ecNumber evidence="1">2.7.11.1</ecNumber>
    </recommendedName>
</protein>
<keyword evidence="5 13" id="KW-0418">Kinase</keyword>
<dbReference type="GO" id="GO:0005634">
    <property type="term" value="C:nucleus"/>
    <property type="evidence" value="ECO:0007669"/>
    <property type="project" value="TreeGrafter"/>
</dbReference>
<dbReference type="EC" id="2.7.11.1" evidence="1"/>
<dbReference type="STRING" id="158441.A0A226EBH5"/>
<evidence type="ECO:0000256" key="1">
    <source>
        <dbReference type="ARBA" id="ARBA00012513"/>
    </source>
</evidence>
<dbReference type="PROSITE" id="PS00107">
    <property type="entry name" value="PROTEIN_KINASE_ATP"/>
    <property type="match status" value="1"/>
</dbReference>
<feature type="binding site" evidence="11">
    <location>
        <position position="51"/>
    </location>
    <ligand>
        <name>ATP</name>
        <dbReference type="ChEBI" id="CHEBI:30616"/>
    </ligand>
</feature>
<sequence length="602" mass="67004">MEPIEIPLNESSKSPFASATSIQQLGNGSFGSVLKITKNHDFFGLIDVAVKFIPLGNLEKYEDDKIRQYMLDRRDRILREVHNAVRVEHPNSVFTYKYGYLSITMDTIVQHFSSDESSCYDFDASRPESTFLGKFDYNAARDGFAETLWIQMDLCGPNLRSWLNQNQEQSSHSMQLLQLGICKGLVEGVKFLHNRNVIHRDLKPENIFFSNHDGFVLPVKIGDLGLSRRLVALNDQNPDESMIDGVVNLDSEKAMLLTNQTGTRSYMAPEIDKKDPKVIYDFRVDIYSAGLIIWETLQPIQNDRPIMFQELVQQGKTELVDDHPLIVNSKELIVAMTQQDAYKRINNINYIEFQTVSSPNEVYTAHNSSELNTCLEICSDGATINLAAGDYVGEFVLLKNSVTLQGDPNFLSVILNCTCGLTIEGNHNTVKNLKFSCCEINSIMVHGSNNRIDNILILDSIAGVMVYTLRPTTTPYSYNLIRNIKLIDVTTGIYISNGAFNKCNNITFSRCCSTATLTGIKLAGGNNHEIDGLICTGLKLSMNDVGVSTGVISSIRNSTGGSILAKGDNVRLENVTAETIRINGGLYNILNCVADEIIIVLQ</sequence>
<feature type="domain" description="Protein kinase" evidence="12">
    <location>
        <begin position="19"/>
        <end position="356"/>
    </location>
</feature>
<dbReference type="InterPro" id="IPR012334">
    <property type="entry name" value="Pectin_lyas_fold"/>
</dbReference>
<evidence type="ECO:0000256" key="7">
    <source>
        <dbReference type="ARBA" id="ARBA00023193"/>
    </source>
</evidence>
<dbReference type="SUPFAM" id="SSF56112">
    <property type="entry name" value="Protein kinase-like (PK-like)"/>
    <property type="match status" value="1"/>
</dbReference>
<dbReference type="InterPro" id="IPR050339">
    <property type="entry name" value="CC_SR_Kinase"/>
</dbReference>
<dbReference type="InterPro" id="IPR011009">
    <property type="entry name" value="Kinase-like_dom_sf"/>
</dbReference>
<evidence type="ECO:0000256" key="8">
    <source>
        <dbReference type="ARBA" id="ARBA00037982"/>
    </source>
</evidence>
<keyword evidence="4 11" id="KW-0547">Nucleotide-binding</keyword>
<dbReference type="GO" id="GO:0004694">
    <property type="term" value="F:eukaryotic translation initiation factor 2alpha kinase activity"/>
    <property type="evidence" value="ECO:0007669"/>
    <property type="project" value="TreeGrafter"/>
</dbReference>
<dbReference type="Gene3D" id="2.160.20.10">
    <property type="entry name" value="Single-stranded right-handed beta-helix, Pectin lyase-like"/>
    <property type="match status" value="1"/>
</dbReference>
<dbReference type="InterPro" id="IPR008271">
    <property type="entry name" value="Ser/Thr_kinase_AS"/>
</dbReference>
<proteinExistence type="inferred from homology"/>
<keyword evidence="2" id="KW-0723">Serine/threonine-protein kinase</keyword>
<name>A0A226EBH5_FOLCA</name>
<reference evidence="13 14" key="1">
    <citation type="submission" date="2015-12" db="EMBL/GenBank/DDBJ databases">
        <title>The genome of Folsomia candida.</title>
        <authorList>
            <person name="Faddeeva A."/>
            <person name="Derks M.F."/>
            <person name="Anvar Y."/>
            <person name="Smit S."/>
            <person name="Van Straalen N."/>
            <person name="Roelofs D."/>
        </authorList>
    </citation>
    <scope>NUCLEOTIDE SEQUENCE [LARGE SCALE GENOMIC DNA]</scope>
    <source>
        <strain evidence="13 14">VU population</strain>
        <tissue evidence="13">Whole body</tissue>
    </source>
</reference>
<dbReference type="EMBL" id="LNIX01000005">
    <property type="protein sequence ID" value="OXA54548.1"/>
    <property type="molecule type" value="Genomic_DNA"/>
</dbReference>
<dbReference type="InterPro" id="IPR011050">
    <property type="entry name" value="Pectin_lyase_fold/virulence"/>
</dbReference>
<dbReference type="OrthoDB" id="1405469at2759"/>
<evidence type="ECO:0000256" key="3">
    <source>
        <dbReference type="ARBA" id="ARBA00022679"/>
    </source>
</evidence>
<dbReference type="SMART" id="SM00220">
    <property type="entry name" value="S_TKc"/>
    <property type="match status" value="1"/>
</dbReference>
<dbReference type="PROSITE" id="PS50011">
    <property type="entry name" value="PROTEIN_KINASE_DOM"/>
    <property type="match status" value="1"/>
</dbReference>
<organism evidence="13 14">
    <name type="scientific">Folsomia candida</name>
    <name type="common">Springtail</name>
    <dbReference type="NCBI Taxonomy" id="158441"/>
    <lineage>
        <taxon>Eukaryota</taxon>
        <taxon>Metazoa</taxon>
        <taxon>Ecdysozoa</taxon>
        <taxon>Arthropoda</taxon>
        <taxon>Hexapoda</taxon>
        <taxon>Collembola</taxon>
        <taxon>Entomobryomorpha</taxon>
        <taxon>Isotomoidea</taxon>
        <taxon>Isotomidae</taxon>
        <taxon>Proisotominae</taxon>
        <taxon>Folsomia</taxon>
    </lineage>
</organism>
<evidence type="ECO:0000256" key="10">
    <source>
        <dbReference type="ARBA" id="ARBA00048977"/>
    </source>
</evidence>
<comment type="catalytic activity">
    <reaction evidence="10">
        <text>L-seryl-[protein] + ATP = O-phospho-L-seryl-[protein] + ADP + H(+)</text>
        <dbReference type="Rhea" id="RHEA:17989"/>
        <dbReference type="Rhea" id="RHEA-COMP:9863"/>
        <dbReference type="Rhea" id="RHEA-COMP:11604"/>
        <dbReference type="ChEBI" id="CHEBI:15378"/>
        <dbReference type="ChEBI" id="CHEBI:29999"/>
        <dbReference type="ChEBI" id="CHEBI:30616"/>
        <dbReference type="ChEBI" id="CHEBI:83421"/>
        <dbReference type="ChEBI" id="CHEBI:456216"/>
        <dbReference type="EC" id="2.7.11.1"/>
    </reaction>
    <physiologicalReaction direction="left-to-right" evidence="10">
        <dbReference type="Rhea" id="RHEA:17990"/>
    </physiologicalReaction>
</comment>
<keyword evidence="7" id="KW-0652">Protein synthesis inhibitor</keyword>
<dbReference type="Pfam" id="PF00069">
    <property type="entry name" value="Pkinase"/>
    <property type="match status" value="1"/>
</dbReference>
<dbReference type="Gene3D" id="3.30.200.20">
    <property type="entry name" value="Phosphorylase Kinase, domain 1"/>
    <property type="match status" value="1"/>
</dbReference>
<evidence type="ECO:0000256" key="11">
    <source>
        <dbReference type="PROSITE-ProRule" id="PRU10141"/>
    </source>
</evidence>
<evidence type="ECO:0000256" key="9">
    <source>
        <dbReference type="ARBA" id="ARBA00048659"/>
    </source>
</evidence>
<gene>
    <name evidence="13" type="ORF">Fcan01_11466</name>
</gene>
<evidence type="ECO:0000313" key="13">
    <source>
        <dbReference type="EMBL" id="OXA54548.1"/>
    </source>
</evidence>
<dbReference type="InterPro" id="IPR017441">
    <property type="entry name" value="Protein_kinase_ATP_BS"/>
</dbReference>
<comment type="catalytic activity">
    <reaction evidence="9">
        <text>L-threonyl-[protein] + ATP = O-phospho-L-threonyl-[protein] + ADP + H(+)</text>
        <dbReference type="Rhea" id="RHEA:46608"/>
        <dbReference type="Rhea" id="RHEA-COMP:11060"/>
        <dbReference type="Rhea" id="RHEA-COMP:11605"/>
        <dbReference type="ChEBI" id="CHEBI:15378"/>
        <dbReference type="ChEBI" id="CHEBI:30013"/>
        <dbReference type="ChEBI" id="CHEBI:30616"/>
        <dbReference type="ChEBI" id="CHEBI:61977"/>
        <dbReference type="ChEBI" id="CHEBI:456216"/>
        <dbReference type="EC" id="2.7.11.1"/>
    </reaction>
    <physiologicalReaction direction="left-to-right" evidence="9">
        <dbReference type="Rhea" id="RHEA:46609"/>
    </physiologicalReaction>
</comment>
<dbReference type="PANTHER" id="PTHR11042">
    <property type="entry name" value="EUKARYOTIC TRANSLATION INITIATION FACTOR 2-ALPHA KINASE EIF2-ALPHA KINASE -RELATED"/>
    <property type="match status" value="1"/>
</dbReference>
<comment type="similarity">
    <text evidence="8">Belongs to the protein kinase superfamily. Ser/Thr protein kinase family. GCN2 subfamily.</text>
</comment>
<dbReference type="GO" id="GO:0005737">
    <property type="term" value="C:cytoplasm"/>
    <property type="evidence" value="ECO:0007669"/>
    <property type="project" value="TreeGrafter"/>
</dbReference>
<dbReference type="InterPro" id="IPR000719">
    <property type="entry name" value="Prot_kinase_dom"/>
</dbReference>
<dbReference type="PROSITE" id="PS00108">
    <property type="entry name" value="PROTEIN_KINASE_ST"/>
    <property type="match status" value="1"/>
</dbReference>
<evidence type="ECO:0000256" key="5">
    <source>
        <dbReference type="ARBA" id="ARBA00022777"/>
    </source>
</evidence>
<evidence type="ECO:0000256" key="6">
    <source>
        <dbReference type="ARBA" id="ARBA00022840"/>
    </source>
</evidence>
<dbReference type="PANTHER" id="PTHR11042:SF160">
    <property type="entry name" value="EUKARYOTIC TRANSLATION INITIATION FACTOR 2-ALPHA KINASE 1"/>
    <property type="match status" value="1"/>
</dbReference>
<dbReference type="AlphaFoldDB" id="A0A226EBH5"/>
<evidence type="ECO:0000256" key="2">
    <source>
        <dbReference type="ARBA" id="ARBA00022527"/>
    </source>
</evidence>
<keyword evidence="3" id="KW-0808">Transferase</keyword>
<evidence type="ECO:0000259" key="12">
    <source>
        <dbReference type="PROSITE" id="PS50011"/>
    </source>
</evidence>
<keyword evidence="14" id="KW-1185">Reference proteome</keyword>
<dbReference type="SUPFAM" id="SSF51126">
    <property type="entry name" value="Pectin lyase-like"/>
    <property type="match status" value="1"/>
</dbReference>
<accession>A0A226EBH5</accession>
<evidence type="ECO:0000313" key="14">
    <source>
        <dbReference type="Proteomes" id="UP000198287"/>
    </source>
</evidence>
<evidence type="ECO:0000256" key="4">
    <source>
        <dbReference type="ARBA" id="ARBA00022741"/>
    </source>
</evidence>
<comment type="caution">
    <text evidence="13">The sequence shown here is derived from an EMBL/GenBank/DDBJ whole genome shotgun (WGS) entry which is preliminary data.</text>
</comment>
<dbReference type="Proteomes" id="UP000198287">
    <property type="component" value="Unassembled WGS sequence"/>
</dbReference>
<keyword evidence="6 11" id="KW-0067">ATP-binding</keyword>
<dbReference type="GO" id="GO:0005524">
    <property type="term" value="F:ATP binding"/>
    <property type="evidence" value="ECO:0007669"/>
    <property type="project" value="UniProtKB-UniRule"/>
</dbReference>